<organism evidence="10 11">
    <name type="scientific">Propionispora vibrioides</name>
    <dbReference type="NCBI Taxonomy" id="112903"/>
    <lineage>
        <taxon>Bacteria</taxon>
        <taxon>Bacillati</taxon>
        <taxon>Bacillota</taxon>
        <taxon>Negativicutes</taxon>
        <taxon>Selenomonadales</taxon>
        <taxon>Sporomusaceae</taxon>
        <taxon>Propionispora</taxon>
    </lineage>
</organism>
<dbReference type="EMBL" id="FODY01000045">
    <property type="protein sequence ID" value="SEP47416.1"/>
    <property type="molecule type" value="Genomic_DNA"/>
</dbReference>
<dbReference type="InterPro" id="IPR051471">
    <property type="entry name" value="Bacterial_PTS_sugar_comp"/>
</dbReference>
<keyword evidence="8" id="KW-0418">Kinase</keyword>
<comment type="subcellular location">
    <subcellularLocation>
        <location evidence="1">Cytoplasm</location>
    </subcellularLocation>
</comment>
<dbReference type="RefSeq" id="WP_091752335.1">
    <property type="nucleotide sequence ID" value="NZ_FODY01000045.1"/>
</dbReference>
<sequence length="140" mass="15125">MIAVVISSHGRFSQEILKSCEMVCGTRENVRAVTFDAGESADSLVDKYRAVIKKLDVREGVLFVTDLFAGSPYNAACRISLEVENAGVVAGLNMPMLLEILSSPALSLQEAKQVAQTVGKEGIRAFETVTAEEDSDKEEL</sequence>
<evidence type="ECO:0000256" key="1">
    <source>
        <dbReference type="ARBA" id="ARBA00004496"/>
    </source>
</evidence>
<gene>
    <name evidence="10" type="ORF">SAMN04490178_1454</name>
</gene>
<evidence type="ECO:0000256" key="2">
    <source>
        <dbReference type="ARBA" id="ARBA00022448"/>
    </source>
</evidence>
<dbReference type="Proteomes" id="UP000198847">
    <property type="component" value="Unassembled WGS sequence"/>
</dbReference>
<dbReference type="GO" id="GO:0016020">
    <property type="term" value="C:membrane"/>
    <property type="evidence" value="ECO:0007669"/>
    <property type="project" value="InterPro"/>
</dbReference>
<reference evidence="10 11" key="1">
    <citation type="submission" date="2016-10" db="EMBL/GenBank/DDBJ databases">
        <authorList>
            <person name="de Groot N.N."/>
        </authorList>
    </citation>
    <scope>NUCLEOTIDE SEQUENCE [LARGE SCALE GENOMIC DNA]</scope>
    <source>
        <strain evidence="10 11">DSM 13305</strain>
    </source>
</reference>
<evidence type="ECO:0000313" key="11">
    <source>
        <dbReference type="Proteomes" id="UP000198847"/>
    </source>
</evidence>
<accession>A0A1H8Y5R4</accession>
<evidence type="ECO:0000256" key="6">
    <source>
        <dbReference type="ARBA" id="ARBA00022679"/>
    </source>
</evidence>
<dbReference type="InterPro" id="IPR036662">
    <property type="entry name" value="PTS_EIIA_man-typ_sf"/>
</dbReference>
<protein>
    <submittedName>
        <fullName evidence="10">PTS system, mannose-specific IIA component</fullName>
    </submittedName>
</protein>
<keyword evidence="6" id="KW-0808">Transferase</keyword>
<dbReference type="GO" id="GO:0005737">
    <property type="term" value="C:cytoplasm"/>
    <property type="evidence" value="ECO:0007669"/>
    <property type="project" value="UniProtKB-SubCell"/>
</dbReference>
<dbReference type="CDD" id="cd00006">
    <property type="entry name" value="PTS_IIA_man"/>
    <property type="match status" value="1"/>
</dbReference>
<evidence type="ECO:0000256" key="4">
    <source>
        <dbReference type="ARBA" id="ARBA00022553"/>
    </source>
</evidence>
<dbReference type="InterPro" id="IPR004701">
    <property type="entry name" value="PTS_EIIA_man-typ"/>
</dbReference>
<dbReference type="SUPFAM" id="SSF53062">
    <property type="entry name" value="PTS system fructose IIA component-like"/>
    <property type="match status" value="1"/>
</dbReference>
<evidence type="ECO:0000256" key="5">
    <source>
        <dbReference type="ARBA" id="ARBA00022597"/>
    </source>
</evidence>
<dbReference type="NCBIfam" id="TIGR00824">
    <property type="entry name" value="EIIA-man"/>
    <property type="match status" value="1"/>
</dbReference>
<feature type="domain" description="PTS EIIA type-4" evidence="9">
    <location>
        <begin position="1"/>
        <end position="123"/>
    </location>
</feature>
<keyword evidence="2" id="KW-0813">Transport</keyword>
<dbReference type="PANTHER" id="PTHR33799">
    <property type="entry name" value="PTS PERMEASE-RELATED-RELATED"/>
    <property type="match status" value="1"/>
</dbReference>
<evidence type="ECO:0000313" key="10">
    <source>
        <dbReference type="EMBL" id="SEP47416.1"/>
    </source>
</evidence>
<keyword evidence="11" id="KW-1185">Reference proteome</keyword>
<keyword evidence="3" id="KW-0963">Cytoplasm</keyword>
<evidence type="ECO:0000256" key="8">
    <source>
        <dbReference type="ARBA" id="ARBA00022777"/>
    </source>
</evidence>
<evidence type="ECO:0000259" key="9">
    <source>
        <dbReference type="PROSITE" id="PS51096"/>
    </source>
</evidence>
<keyword evidence="7" id="KW-0598">Phosphotransferase system</keyword>
<dbReference type="STRING" id="112903.SAMN04490178_1454"/>
<keyword evidence="4" id="KW-0597">Phosphoprotein</keyword>
<evidence type="ECO:0000256" key="3">
    <source>
        <dbReference type="ARBA" id="ARBA00022490"/>
    </source>
</evidence>
<proteinExistence type="predicted"/>
<dbReference type="PANTHER" id="PTHR33799:SF1">
    <property type="entry name" value="PTS SYSTEM MANNOSE-SPECIFIC EIIAB COMPONENT-RELATED"/>
    <property type="match status" value="1"/>
</dbReference>
<dbReference type="Pfam" id="PF03610">
    <property type="entry name" value="EIIA-man"/>
    <property type="match status" value="1"/>
</dbReference>
<dbReference type="Gene3D" id="3.40.50.510">
    <property type="entry name" value="Phosphotransferase system, mannose-type IIA component"/>
    <property type="match status" value="1"/>
</dbReference>
<dbReference type="PROSITE" id="PS51096">
    <property type="entry name" value="PTS_EIIA_TYPE_4"/>
    <property type="match status" value="1"/>
</dbReference>
<dbReference type="GO" id="GO:0009401">
    <property type="term" value="P:phosphoenolpyruvate-dependent sugar phosphotransferase system"/>
    <property type="evidence" value="ECO:0007669"/>
    <property type="project" value="UniProtKB-KW"/>
</dbReference>
<evidence type="ECO:0000256" key="7">
    <source>
        <dbReference type="ARBA" id="ARBA00022683"/>
    </source>
</evidence>
<name>A0A1H8Y5R4_9FIRM</name>
<dbReference type="OrthoDB" id="9799827at2"/>
<dbReference type="InterPro" id="IPR013789">
    <property type="entry name" value="PTS_EIIA_man"/>
</dbReference>
<dbReference type="GO" id="GO:0016301">
    <property type="term" value="F:kinase activity"/>
    <property type="evidence" value="ECO:0007669"/>
    <property type="project" value="UniProtKB-KW"/>
</dbReference>
<dbReference type="AlphaFoldDB" id="A0A1H8Y5R4"/>
<dbReference type="GO" id="GO:0016773">
    <property type="term" value="F:phosphotransferase activity, alcohol group as acceptor"/>
    <property type="evidence" value="ECO:0007669"/>
    <property type="project" value="InterPro"/>
</dbReference>
<keyword evidence="5" id="KW-0762">Sugar transport</keyword>
<dbReference type="InterPro" id="IPR033887">
    <property type="entry name" value="PTS_IIA_man"/>
</dbReference>